<comment type="caution">
    <text evidence="2">The sequence shown here is derived from an EMBL/GenBank/DDBJ whole genome shotgun (WGS) entry which is preliminary data.</text>
</comment>
<evidence type="ECO:0000256" key="1">
    <source>
        <dbReference type="SAM" id="Phobius"/>
    </source>
</evidence>
<dbReference type="EMBL" id="JAODUP010000669">
    <property type="protein sequence ID" value="KAK2145605.1"/>
    <property type="molecule type" value="Genomic_DNA"/>
</dbReference>
<evidence type="ECO:0000313" key="3">
    <source>
        <dbReference type="Proteomes" id="UP001208570"/>
    </source>
</evidence>
<dbReference type="Proteomes" id="UP001208570">
    <property type="component" value="Unassembled WGS sequence"/>
</dbReference>
<keyword evidence="1" id="KW-0472">Membrane</keyword>
<evidence type="ECO:0000313" key="2">
    <source>
        <dbReference type="EMBL" id="KAK2145605.1"/>
    </source>
</evidence>
<reference evidence="2" key="1">
    <citation type="journal article" date="2023" name="Mol. Biol. Evol.">
        <title>Third-Generation Sequencing Reveals the Adaptive Role of the Epigenome in Three Deep-Sea Polychaetes.</title>
        <authorList>
            <person name="Perez M."/>
            <person name="Aroh O."/>
            <person name="Sun Y."/>
            <person name="Lan Y."/>
            <person name="Juniper S.K."/>
            <person name="Young C.R."/>
            <person name="Angers B."/>
            <person name="Qian P.Y."/>
        </authorList>
    </citation>
    <scope>NUCLEOTIDE SEQUENCE</scope>
    <source>
        <strain evidence="2">P08H-3</strain>
    </source>
</reference>
<feature type="transmembrane region" description="Helical" evidence="1">
    <location>
        <begin position="263"/>
        <end position="286"/>
    </location>
</feature>
<keyword evidence="1" id="KW-1133">Transmembrane helix</keyword>
<gene>
    <name evidence="2" type="ORF">LSH36_669g02027</name>
</gene>
<dbReference type="AlphaFoldDB" id="A0AAD9J415"/>
<organism evidence="2 3">
    <name type="scientific">Paralvinella palmiformis</name>
    <dbReference type="NCBI Taxonomy" id="53620"/>
    <lineage>
        <taxon>Eukaryota</taxon>
        <taxon>Metazoa</taxon>
        <taxon>Spiralia</taxon>
        <taxon>Lophotrochozoa</taxon>
        <taxon>Annelida</taxon>
        <taxon>Polychaeta</taxon>
        <taxon>Sedentaria</taxon>
        <taxon>Canalipalpata</taxon>
        <taxon>Terebellida</taxon>
        <taxon>Terebelliformia</taxon>
        <taxon>Alvinellidae</taxon>
        <taxon>Paralvinella</taxon>
    </lineage>
</organism>
<name>A0AAD9J415_9ANNE</name>
<accession>A0AAD9J415</accession>
<proteinExistence type="predicted"/>
<keyword evidence="1" id="KW-0812">Transmembrane</keyword>
<keyword evidence="3" id="KW-1185">Reference proteome</keyword>
<protein>
    <submittedName>
        <fullName evidence="2">Uncharacterized protein</fullName>
    </submittedName>
</protein>
<sequence length="301" mass="33847">MFNSRTLLANGYKSALRQENYRAVESFLLAAKGVLLSMTDMTGKQDTTSLLNVASTDEVKPFLTFETALCDHTYSSINIGLTTFVEGINGYIAVWVAQVVSRVLHFLMVTGRLFHKVAAAFLKHLYVTPRVVAKIIPVLRRGEEIPASLRFINYIDARDDIDDTDVVNKFARAVAEGLEENYGPYSVTSNESKINGDGISISSQMDGRLSRTYKTALIKEHLDAAKHLGLKATVEFLEIIWDMANQSSLFAHPFWYYTHFGRFLIFAFDNIAIVLISYPLLVVYTLGRVEMVVMYYVLPPC</sequence>